<dbReference type="EMBL" id="KV878354">
    <property type="protein sequence ID" value="OJJ43115.1"/>
    <property type="molecule type" value="Genomic_DNA"/>
</dbReference>
<dbReference type="AlphaFoldDB" id="A0A1L9S7G0"/>
<reference evidence="2" key="1">
    <citation type="journal article" date="2017" name="Genome Biol.">
        <title>Comparative genomics reveals high biological diversity and specific adaptations in the industrially and medically important fungal genus Aspergillus.</title>
        <authorList>
            <person name="de Vries R.P."/>
            <person name="Riley R."/>
            <person name="Wiebenga A."/>
            <person name="Aguilar-Osorio G."/>
            <person name="Amillis S."/>
            <person name="Uchima C.A."/>
            <person name="Anderluh G."/>
            <person name="Asadollahi M."/>
            <person name="Askin M."/>
            <person name="Barry K."/>
            <person name="Battaglia E."/>
            <person name="Bayram O."/>
            <person name="Benocci T."/>
            <person name="Braus-Stromeyer S.A."/>
            <person name="Caldana C."/>
            <person name="Canovas D."/>
            <person name="Cerqueira G.C."/>
            <person name="Chen F."/>
            <person name="Chen W."/>
            <person name="Choi C."/>
            <person name="Clum A."/>
            <person name="Dos Santos R.A."/>
            <person name="Damasio A.R."/>
            <person name="Diallinas G."/>
            <person name="Emri T."/>
            <person name="Fekete E."/>
            <person name="Flipphi M."/>
            <person name="Freyberg S."/>
            <person name="Gallo A."/>
            <person name="Gournas C."/>
            <person name="Habgood R."/>
            <person name="Hainaut M."/>
            <person name="Harispe M.L."/>
            <person name="Henrissat B."/>
            <person name="Hilden K.S."/>
            <person name="Hope R."/>
            <person name="Hossain A."/>
            <person name="Karabika E."/>
            <person name="Karaffa L."/>
            <person name="Karanyi Z."/>
            <person name="Krasevec N."/>
            <person name="Kuo A."/>
            <person name="Kusch H."/>
            <person name="LaButti K."/>
            <person name="Lagendijk E.L."/>
            <person name="Lapidus A."/>
            <person name="Levasseur A."/>
            <person name="Lindquist E."/>
            <person name="Lipzen A."/>
            <person name="Logrieco A.F."/>
            <person name="MacCabe A."/>
            <person name="Maekelae M.R."/>
            <person name="Malavazi I."/>
            <person name="Melin P."/>
            <person name="Meyer V."/>
            <person name="Mielnichuk N."/>
            <person name="Miskei M."/>
            <person name="Molnar A.P."/>
            <person name="Mule G."/>
            <person name="Ngan C.Y."/>
            <person name="Orejas M."/>
            <person name="Orosz E."/>
            <person name="Ouedraogo J.P."/>
            <person name="Overkamp K.M."/>
            <person name="Park H.-S."/>
            <person name="Perrone G."/>
            <person name="Piumi F."/>
            <person name="Punt P.J."/>
            <person name="Ram A.F."/>
            <person name="Ramon A."/>
            <person name="Rauscher S."/>
            <person name="Record E."/>
            <person name="Riano-Pachon D.M."/>
            <person name="Robert V."/>
            <person name="Roehrig J."/>
            <person name="Ruller R."/>
            <person name="Salamov A."/>
            <person name="Salih N.S."/>
            <person name="Samson R.A."/>
            <person name="Sandor E."/>
            <person name="Sanguinetti M."/>
            <person name="Schuetze T."/>
            <person name="Sepcic K."/>
            <person name="Shelest E."/>
            <person name="Sherlock G."/>
            <person name="Sophianopoulou V."/>
            <person name="Squina F.M."/>
            <person name="Sun H."/>
            <person name="Susca A."/>
            <person name="Todd R.B."/>
            <person name="Tsang A."/>
            <person name="Unkles S.E."/>
            <person name="van de Wiele N."/>
            <person name="van Rossen-Uffink D."/>
            <person name="Oliveira J.V."/>
            <person name="Vesth T.C."/>
            <person name="Visser J."/>
            <person name="Yu J.-H."/>
            <person name="Zhou M."/>
            <person name="Andersen M.R."/>
            <person name="Archer D.B."/>
            <person name="Baker S.E."/>
            <person name="Benoit I."/>
            <person name="Brakhage A.A."/>
            <person name="Braus G.H."/>
            <person name="Fischer R."/>
            <person name="Frisvad J.C."/>
            <person name="Goldman G.H."/>
            <person name="Houbraken J."/>
            <person name="Oakley B."/>
            <person name="Pocsi I."/>
            <person name="Scazzocchio C."/>
            <person name="Seiboth B."/>
            <person name="vanKuyk P.A."/>
            <person name="Wortman J."/>
            <person name="Dyer P.S."/>
            <person name="Grigoriev I.V."/>
        </authorList>
    </citation>
    <scope>NUCLEOTIDE SEQUENCE [LARGE SCALE GENOMIC DNA]</scope>
    <source>
        <strain evidence="2">CBS 506.65</strain>
    </source>
</reference>
<name>A0A1L9S7G0_9EURO</name>
<accession>A0A1L9S7G0</accession>
<evidence type="ECO:0000313" key="1">
    <source>
        <dbReference type="EMBL" id="OJJ43115.1"/>
    </source>
</evidence>
<dbReference type="RefSeq" id="XP_022577625.1">
    <property type="nucleotide sequence ID" value="XM_022724109.1"/>
</dbReference>
<dbReference type="VEuPathDB" id="FungiDB:ASPZODRAFT_136672"/>
<protein>
    <submittedName>
        <fullName evidence="1">Uncharacterized protein</fullName>
    </submittedName>
</protein>
<sequence length="383" mass="43465">MQIGVGNFQPVDARYSSFGRWTDRDYYVSEDVREPATKRFAAGSPRNWPVDDNPWFQRFSECLQELGQELWQSITFDLFKGVAATIVVAPPHSPSSPPATKGRRLFIQPRASANMGSDLNSLCFLEADGDDTEGKRIAALDRLTVGQGLLSVQLRADRIVETWLAPVLNAYNALFRACFGAPKNIHDAISESQRGGYSFKRCQDLFDFTRAAPFYFNTPPLDALIWTFNKMDEWRHESVRREMTTFTKLSIRPGTAQMHVEVRYYDHYACDSSPLLPIVLPSTLFTGGTMVFTFKDTDQGLCLTAEHLWEAVVEFVKPFSHHESNVPLIQQQLEKLQKMTEQLPFITFPLNKHIPGMQGKLVTKNLRFTAEGCLAWELALPEN</sequence>
<gene>
    <name evidence="1" type="ORF">ASPZODRAFT_136672</name>
</gene>
<organism evidence="1 2">
    <name type="scientific">Penicilliopsis zonata CBS 506.65</name>
    <dbReference type="NCBI Taxonomy" id="1073090"/>
    <lineage>
        <taxon>Eukaryota</taxon>
        <taxon>Fungi</taxon>
        <taxon>Dikarya</taxon>
        <taxon>Ascomycota</taxon>
        <taxon>Pezizomycotina</taxon>
        <taxon>Eurotiomycetes</taxon>
        <taxon>Eurotiomycetidae</taxon>
        <taxon>Eurotiales</taxon>
        <taxon>Aspergillaceae</taxon>
        <taxon>Penicilliopsis</taxon>
    </lineage>
</organism>
<keyword evidence="2" id="KW-1185">Reference proteome</keyword>
<proteinExistence type="predicted"/>
<dbReference type="Proteomes" id="UP000184188">
    <property type="component" value="Unassembled WGS sequence"/>
</dbReference>
<dbReference type="GeneID" id="34610574"/>
<evidence type="ECO:0000313" key="2">
    <source>
        <dbReference type="Proteomes" id="UP000184188"/>
    </source>
</evidence>